<organism evidence="1 2">
    <name type="scientific">Acetobacter persici</name>
    <dbReference type="NCBI Taxonomy" id="1076596"/>
    <lineage>
        <taxon>Bacteria</taxon>
        <taxon>Pseudomonadati</taxon>
        <taxon>Pseudomonadota</taxon>
        <taxon>Alphaproteobacteria</taxon>
        <taxon>Acetobacterales</taxon>
        <taxon>Acetobacteraceae</taxon>
        <taxon>Acetobacter</taxon>
    </lineage>
</organism>
<dbReference type="AlphaFoldDB" id="A0A6V8I974"/>
<sequence>MLFCVRSGPDFVLSGLTLQVCGAGDTTIGICGPRCLWKMKTFPESESRAAGVEMVLDGIFMVF</sequence>
<comment type="caution">
    <text evidence="1">The sequence shown here is derived from an EMBL/GenBank/DDBJ whole genome shotgun (WGS) entry which is preliminary data.</text>
</comment>
<dbReference type="Proteomes" id="UP000548726">
    <property type="component" value="Unassembled WGS sequence"/>
</dbReference>
<protein>
    <submittedName>
        <fullName evidence="1">Uncharacterized protein</fullName>
    </submittedName>
</protein>
<name>A0A6V8I974_9PROT</name>
<dbReference type="EMBL" id="BLJP01000009">
    <property type="protein sequence ID" value="GFE94188.1"/>
    <property type="molecule type" value="Genomic_DNA"/>
</dbReference>
<accession>A0A6V8I974</accession>
<proteinExistence type="predicted"/>
<keyword evidence="2" id="KW-1185">Reference proteome</keyword>
<reference evidence="1 2" key="1">
    <citation type="journal article" date="2020" name="Cell Rep.">
        <title>Local necrotic cells trigger systemic immune activation via gut microbiome dysbiosis in Drosophila.</title>
        <authorList>
            <person name="Kosakamoto H."/>
            <person name="Yamauchi T."/>
            <person name="Akuzawa-Tokita Y."/>
            <person name="Nishimura K."/>
            <person name="Soga T."/>
            <person name="Murakami T."/>
            <person name="Mori H."/>
            <person name="Yamamoto K."/>
            <person name="Miyazaki R."/>
            <person name="Koto A."/>
            <person name="Miura M."/>
            <person name="Obata F."/>
        </authorList>
    </citation>
    <scope>NUCLEOTIDE SEQUENCE [LARGE SCALE GENOMIC DNA]</scope>
    <source>
        <strain evidence="1 2">Ai</strain>
    </source>
</reference>
<evidence type="ECO:0000313" key="1">
    <source>
        <dbReference type="EMBL" id="GFE94188.1"/>
    </source>
</evidence>
<evidence type="ECO:0000313" key="2">
    <source>
        <dbReference type="Proteomes" id="UP000548726"/>
    </source>
</evidence>
<gene>
    <name evidence="1" type="ORF">DmAi_22470</name>
</gene>